<keyword evidence="4 8" id="KW-0479">Metal-binding</keyword>
<evidence type="ECO:0000256" key="8">
    <source>
        <dbReference type="PIRSR" id="PIRSR602401-1"/>
    </source>
</evidence>
<dbReference type="InterPro" id="IPR036396">
    <property type="entry name" value="Cyt_P450_sf"/>
</dbReference>
<evidence type="ECO:0000256" key="5">
    <source>
        <dbReference type="ARBA" id="ARBA00023002"/>
    </source>
</evidence>
<evidence type="ECO:0008006" key="12">
    <source>
        <dbReference type="Google" id="ProtNLM"/>
    </source>
</evidence>
<evidence type="ECO:0000313" key="10">
    <source>
        <dbReference type="EMBL" id="PAV58775.1"/>
    </source>
</evidence>
<evidence type="ECO:0000256" key="2">
    <source>
        <dbReference type="ARBA" id="ARBA00010617"/>
    </source>
</evidence>
<dbReference type="OrthoDB" id="2789670at2759"/>
<keyword evidence="7 9" id="KW-0503">Monooxygenase</keyword>
<dbReference type="GO" id="GO:0005506">
    <property type="term" value="F:iron ion binding"/>
    <property type="evidence" value="ECO:0007669"/>
    <property type="project" value="InterPro"/>
</dbReference>
<sequence>MSYWKRRNIIEVEGKSLFTGHYHLFFADKEKTFTRKLGDFTKSYGKTYGIYQGLNKIIVTNDLDIISEVFVKQFENFHGRQVNPFVGDPEKEKMVHMFFARGARWKRLRALASPAFTNANLKKVGLWGNRYFYILNEVFYKLCQINELPSTIQIHETVEDSALEMVKLLDKVADKEINIRDYFNEYTMDIICRVSMGQTESKMFKNPYFFDVDYTSFFPMMAYCGLIPSFLIKLSFMIGAMIPNSEVDIFLKLTDKIGKAVEARIKQREDDEKRGIEKGEPSDFIDMFLDAKVDELPDEGGEEYSRANVSSIDYDTLGRLKYLEAVFKETLRVYPLAASANARECTRTTTAAGLRIEKGESVMTDTWTLHHDKNLWGPDADEFVPERWLNKIPHPQGAYLPFGAGPRMCIGMRLAYIEEKVALCHILRKYDIAEGPNTGEELNLRGTALVHPTHVKVILKTRN</sequence>
<feature type="binding site" description="axial binding residue" evidence="8">
    <location>
        <position position="409"/>
    </location>
    <ligand>
        <name>heme</name>
        <dbReference type="ChEBI" id="CHEBI:30413"/>
    </ligand>
    <ligandPart>
        <name>Fe</name>
        <dbReference type="ChEBI" id="CHEBI:18248"/>
    </ligandPart>
</feature>
<dbReference type="PRINTS" id="PR00385">
    <property type="entry name" value="P450"/>
</dbReference>
<evidence type="ECO:0000256" key="3">
    <source>
        <dbReference type="ARBA" id="ARBA00022617"/>
    </source>
</evidence>
<keyword evidence="3 8" id="KW-0349">Heme</keyword>
<evidence type="ECO:0000256" key="6">
    <source>
        <dbReference type="ARBA" id="ARBA00023004"/>
    </source>
</evidence>
<evidence type="ECO:0000313" key="11">
    <source>
        <dbReference type="Proteomes" id="UP000218231"/>
    </source>
</evidence>
<organism evidence="10 11">
    <name type="scientific">Diploscapter pachys</name>
    <dbReference type="NCBI Taxonomy" id="2018661"/>
    <lineage>
        <taxon>Eukaryota</taxon>
        <taxon>Metazoa</taxon>
        <taxon>Ecdysozoa</taxon>
        <taxon>Nematoda</taxon>
        <taxon>Chromadorea</taxon>
        <taxon>Rhabditida</taxon>
        <taxon>Rhabditina</taxon>
        <taxon>Rhabditomorpha</taxon>
        <taxon>Rhabditoidea</taxon>
        <taxon>Rhabditidae</taxon>
        <taxon>Diploscapter</taxon>
    </lineage>
</organism>
<keyword evidence="6 8" id="KW-0408">Iron</keyword>
<dbReference type="PANTHER" id="PTHR24292">
    <property type="entry name" value="CYTOCHROME P450"/>
    <property type="match status" value="1"/>
</dbReference>
<dbReference type="STRING" id="2018661.A0A2A2JAV5"/>
<dbReference type="GO" id="GO:0016705">
    <property type="term" value="F:oxidoreductase activity, acting on paired donors, with incorporation or reduction of molecular oxygen"/>
    <property type="evidence" value="ECO:0007669"/>
    <property type="project" value="InterPro"/>
</dbReference>
<keyword evidence="5 9" id="KW-0560">Oxidoreductase</keyword>
<dbReference type="InterPro" id="IPR017972">
    <property type="entry name" value="Cyt_P450_CS"/>
</dbReference>
<evidence type="ECO:0000256" key="4">
    <source>
        <dbReference type="ARBA" id="ARBA00022723"/>
    </source>
</evidence>
<evidence type="ECO:0000256" key="9">
    <source>
        <dbReference type="RuleBase" id="RU000461"/>
    </source>
</evidence>
<dbReference type="InterPro" id="IPR050476">
    <property type="entry name" value="Insect_CytP450_Detox"/>
</dbReference>
<protein>
    <recommendedName>
        <fullName evidence="12">Cytochrome P450</fullName>
    </recommendedName>
</protein>
<dbReference type="InterPro" id="IPR002401">
    <property type="entry name" value="Cyt_P450_E_grp-I"/>
</dbReference>
<comment type="caution">
    <text evidence="10">The sequence shown here is derived from an EMBL/GenBank/DDBJ whole genome shotgun (WGS) entry which is preliminary data.</text>
</comment>
<dbReference type="GO" id="GO:0004497">
    <property type="term" value="F:monooxygenase activity"/>
    <property type="evidence" value="ECO:0007669"/>
    <property type="project" value="UniProtKB-KW"/>
</dbReference>
<dbReference type="PROSITE" id="PS00086">
    <property type="entry name" value="CYTOCHROME_P450"/>
    <property type="match status" value="1"/>
</dbReference>
<proteinExistence type="inferred from homology"/>
<dbReference type="Gene3D" id="1.10.630.10">
    <property type="entry name" value="Cytochrome P450"/>
    <property type="match status" value="2"/>
</dbReference>
<dbReference type="PANTHER" id="PTHR24292:SF102">
    <property type="entry name" value="CYTOCHROME P450 FAMILY-RELATED"/>
    <property type="match status" value="1"/>
</dbReference>
<dbReference type="GO" id="GO:0020037">
    <property type="term" value="F:heme binding"/>
    <property type="evidence" value="ECO:0007669"/>
    <property type="project" value="InterPro"/>
</dbReference>
<accession>A0A2A2JAV5</accession>
<keyword evidence="11" id="KW-1185">Reference proteome</keyword>
<comment type="cofactor">
    <cofactor evidence="1 8">
        <name>heme</name>
        <dbReference type="ChEBI" id="CHEBI:30413"/>
    </cofactor>
</comment>
<dbReference type="EMBL" id="LIAE01010558">
    <property type="protein sequence ID" value="PAV58775.1"/>
    <property type="molecule type" value="Genomic_DNA"/>
</dbReference>
<dbReference type="InterPro" id="IPR001128">
    <property type="entry name" value="Cyt_P450"/>
</dbReference>
<evidence type="ECO:0000256" key="7">
    <source>
        <dbReference type="ARBA" id="ARBA00023033"/>
    </source>
</evidence>
<dbReference type="Proteomes" id="UP000218231">
    <property type="component" value="Unassembled WGS sequence"/>
</dbReference>
<reference evidence="10 11" key="1">
    <citation type="journal article" date="2017" name="Curr. Biol.">
        <title>Genome architecture and evolution of a unichromosomal asexual nematode.</title>
        <authorList>
            <person name="Fradin H."/>
            <person name="Zegar C."/>
            <person name="Gutwein M."/>
            <person name="Lucas J."/>
            <person name="Kovtun M."/>
            <person name="Corcoran D."/>
            <person name="Baugh L.R."/>
            <person name="Kiontke K."/>
            <person name="Gunsalus K."/>
            <person name="Fitch D.H."/>
            <person name="Piano F."/>
        </authorList>
    </citation>
    <scope>NUCLEOTIDE SEQUENCE [LARGE SCALE GENOMIC DNA]</scope>
    <source>
        <strain evidence="10">PF1309</strain>
    </source>
</reference>
<dbReference type="SUPFAM" id="SSF48264">
    <property type="entry name" value="Cytochrome P450"/>
    <property type="match status" value="1"/>
</dbReference>
<name>A0A2A2JAV5_9BILA</name>
<dbReference type="AlphaFoldDB" id="A0A2A2JAV5"/>
<dbReference type="PRINTS" id="PR00463">
    <property type="entry name" value="EP450I"/>
</dbReference>
<gene>
    <name evidence="10" type="ORF">WR25_10837</name>
</gene>
<dbReference type="Pfam" id="PF00067">
    <property type="entry name" value="p450"/>
    <property type="match status" value="2"/>
</dbReference>
<evidence type="ECO:0000256" key="1">
    <source>
        <dbReference type="ARBA" id="ARBA00001971"/>
    </source>
</evidence>
<comment type="similarity">
    <text evidence="2 9">Belongs to the cytochrome P450 family.</text>
</comment>